<reference evidence="1 2" key="1">
    <citation type="submission" date="2013-01" db="EMBL/GenBank/DDBJ databases">
        <authorList>
            <person name="Harkins D.M."/>
            <person name="Durkin A.S."/>
            <person name="Brinkac L.M."/>
            <person name="Haft D.H."/>
            <person name="Selengut J.D."/>
            <person name="Sanka R."/>
            <person name="DePew J."/>
            <person name="Purushe J."/>
            <person name="Galloway R.L."/>
            <person name="Vinetz J.M."/>
            <person name="Sutton G.G."/>
            <person name="Nierman W.C."/>
            <person name="Fouts D.E."/>
        </authorList>
    </citation>
    <scope>NUCLEOTIDE SEQUENCE [LARGE SCALE GENOMIC DNA]</scope>
    <source>
        <strain evidence="1 2">79601</strain>
    </source>
</reference>
<accession>M6CPU2</accession>
<protein>
    <submittedName>
        <fullName evidence="1">Uncharacterized protein</fullName>
    </submittedName>
</protein>
<proteinExistence type="predicted"/>
<dbReference type="PATRIC" id="fig|1218565.3.peg.4364"/>
<comment type="caution">
    <text evidence="1">The sequence shown here is derived from an EMBL/GenBank/DDBJ whole genome shotgun (WGS) entry which is preliminary data.</text>
</comment>
<sequence>MIHFEHSPALKKIQNVFRKQSSHSLCTRRVPWCWEENFIPYFQKAGYDGYERPRKKIRIKAEAFGGIRSEITFKKF</sequence>
<name>M6CPU2_9LEPT</name>
<evidence type="ECO:0000313" key="2">
    <source>
        <dbReference type="Proteomes" id="UP000011988"/>
    </source>
</evidence>
<organism evidence="1 2">
    <name type="scientific">Leptospira alstonii serovar Sichuan str. 79601</name>
    <dbReference type="NCBI Taxonomy" id="1218565"/>
    <lineage>
        <taxon>Bacteria</taxon>
        <taxon>Pseudomonadati</taxon>
        <taxon>Spirochaetota</taxon>
        <taxon>Spirochaetia</taxon>
        <taxon>Leptospirales</taxon>
        <taxon>Leptospiraceae</taxon>
        <taxon>Leptospira</taxon>
    </lineage>
</organism>
<gene>
    <name evidence="1" type="ORF">LEP1GSC194_0070</name>
</gene>
<dbReference type="AlphaFoldDB" id="M6CPU2"/>
<dbReference type="Proteomes" id="UP000011988">
    <property type="component" value="Unassembled WGS sequence"/>
</dbReference>
<evidence type="ECO:0000313" key="1">
    <source>
        <dbReference type="EMBL" id="EMJ90868.1"/>
    </source>
</evidence>
<dbReference type="EMBL" id="ANIK01000117">
    <property type="protein sequence ID" value="EMJ90868.1"/>
    <property type="molecule type" value="Genomic_DNA"/>
</dbReference>